<evidence type="ECO:0000256" key="4">
    <source>
        <dbReference type="ARBA" id="ARBA00022670"/>
    </source>
</evidence>
<dbReference type="EC" id="3.4.21.-" evidence="7"/>
<dbReference type="Gene3D" id="2.130.10.10">
    <property type="entry name" value="YVTN repeat-like/Quinoprotein amine dehydrogenase"/>
    <property type="match status" value="1"/>
</dbReference>
<feature type="region of interest" description="Disordered" evidence="9">
    <location>
        <begin position="534"/>
        <end position="574"/>
    </location>
</feature>
<reference evidence="11 12" key="1">
    <citation type="submission" date="2016-06" db="EMBL/GenBank/DDBJ databases">
        <title>Genome sequence of Porphyrobacter dokdonensis DSW-74.</title>
        <authorList>
            <person name="Kim J.F."/>
            <person name="Song J.Y."/>
        </authorList>
    </citation>
    <scope>NUCLEOTIDE SEQUENCE [LARGE SCALE GENOMIC DNA]</scope>
    <source>
        <strain evidence="11 12">DSW-74</strain>
    </source>
</reference>
<dbReference type="InterPro" id="IPR028204">
    <property type="entry name" value="Tricorn_C1"/>
</dbReference>
<dbReference type="Proteomes" id="UP000092484">
    <property type="component" value="Unassembled WGS sequence"/>
</dbReference>
<evidence type="ECO:0000256" key="9">
    <source>
        <dbReference type="SAM" id="MobiDB-lite"/>
    </source>
</evidence>
<name>A0A1A7BF45_9SPHN</name>
<evidence type="ECO:0000256" key="6">
    <source>
        <dbReference type="ARBA" id="ARBA00022825"/>
    </source>
</evidence>
<feature type="active site" description="Charge relay system" evidence="8">
    <location>
        <position position="752"/>
    </location>
</feature>
<evidence type="ECO:0000256" key="5">
    <source>
        <dbReference type="ARBA" id="ARBA00022801"/>
    </source>
</evidence>
<dbReference type="SUPFAM" id="SSF52096">
    <property type="entry name" value="ClpP/crotonase"/>
    <property type="match status" value="1"/>
</dbReference>
<keyword evidence="6 7" id="KW-0720">Serine protease</keyword>
<protein>
    <recommendedName>
        <fullName evidence="7">Tricorn protease homolog</fullName>
        <ecNumber evidence="7">3.4.21.-</ecNumber>
    </recommendedName>
</protein>
<evidence type="ECO:0000256" key="3">
    <source>
        <dbReference type="ARBA" id="ARBA00022490"/>
    </source>
</evidence>
<dbReference type="Pfam" id="PF03572">
    <property type="entry name" value="Peptidase_S41"/>
    <property type="match status" value="1"/>
</dbReference>
<evidence type="ECO:0000259" key="10">
    <source>
        <dbReference type="SMART" id="SM00245"/>
    </source>
</evidence>
<evidence type="ECO:0000256" key="2">
    <source>
        <dbReference type="ARBA" id="ARBA00008524"/>
    </source>
</evidence>
<dbReference type="STRING" id="1300349.I603_1556"/>
<dbReference type="SUPFAM" id="SSF82171">
    <property type="entry name" value="DPP6 N-terminal domain-like"/>
    <property type="match status" value="1"/>
</dbReference>
<feature type="active site" description="Charge relay system" evidence="8">
    <location>
        <position position="1031"/>
    </location>
</feature>
<dbReference type="Gene3D" id="2.120.10.60">
    <property type="entry name" value="Tricorn protease N-terminal domain"/>
    <property type="match status" value="1"/>
</dbReference>
<dbReference type="Pfam" id="PF26549">
    <property type="entry name" value="Tricorn_N"/>
    <property type="match status" value="1"/>
</dbReference>
<dbReference type="Pfam" id="PF14685">
    <property type="entry name" value="PDZ_Tricorn"/>
    <property type="match status" value="1"/>
</dbReference>
<feature type="domain" description="Tail specific protease" evidence="10">
    <location>
        <begin position="850"/>
        <end position="1042"/>
    </location>
</feature>
<dbReference type="Gene3D" id="2.30.42.10">
    <property type="match status" value="1"/>
</dbReference>
<feature type="compositionally biased region" description="Basic and acidic residues" evidence="9">
    <location>
        <begin position="548"/>
        <end position="571"/>
    </location>
</feature>
<dbReference type="PANTHER" id="PTHR43253">
    <property type="entry name" value="TRICORN PROTEASE HOMOLOG 2-RELATED"/>
    <property type="match status" value="1"/>
</dbReference>
<comment type="caution">
    <text evidence="11">The sequence shown here is derived from an EMBL/GenBank/DDBJ whole genome shotgun (WGS) entry which is preliminary data.</text>
</comment>
<sequence>MVTSALSAPIARAQPQETKLLRDPALSDTALAFVYAGDIWIAAPDGSNPVRLTSHPADERDPVFSPDGTKIAYTANYDGNADVFVIDVTGGEPQRLTWHPGDDAAVDWTPGGEAVAIVSARERRAGRSGQLFHVALDGGLPRKVSEAQVFSGSYDETGKLFAAVPWGSANAVLTGGVNGWRGYRGGRAPSIQLIDFTGRSVTEIPGDRTSEFDPVWMDGQLYFLSDRWNTRANIFRYDPANGALAQLTRESDWDIRNITAKNGRIVYEAGGRFHALDVASGGVSPLPIRLVVDLPARRPGWKPVAGQMTSAALSPSGARVAVTARGEVFTVPTDKGATRNISQSAATRDYTAIWSDDGTRLAYVTDDGAGQVLKIEDQSGIEPVRTIPLGEDFHELIAWGNAGKHLVVATSKLTLEAIEVATGSRWQIAQSPRRNGNFDAAISPKGRWVAYTTRGVNANAALSLYDLDSKRNFPVTEGFADVGSPTFSKDGKLLFFAASTTAGSVYDGLDMTTQDRPYRAGLYAAVLEADGESPLAPVLANEEPDKGEEDKDAGKKGSGKDGSNAKDERPAVDPAGLDQRIVALPVAEAFYTSLATAKDGSLFFVERAQAGGATGPGSGQERARLLRFDFEDRKAEEVGQGIVSVETDAKGEKLLLTKSDQSLLTTDAGKKLEPKPVNMAGVKMLIDPMSEWKQIFADVHRMEKQYFYDPNMHGLDWDAVRAKFEPLLAHVGRREDLNEVLVEMAGEMGVGHNYIGGGDVYDNSAAAPGLLGADITVENGRYRIKRIFTGEKWNPFLAAPLAAPGVDVNEGDYIIAINGQQLTASDNIYAALSGARGMQVALTVAATPDGPRRTSTVEPVADEGQLRLWAWIEGNRKRVDEASGGRVAYVYMPNTAGAGFTFFNRMYFAQTDKQALILDERSNGGGQAANYIIDVLSRRWLAGWKDRQGLEYATPGGGIYGPKVMLIDQYAGSGGDWMPYAFRESGLGTLIGTRTWGGLIGISANPDLIDGGRLAVPNFRFYDTDGRWTIENEGVAPDIRVELDQLALDRGQDTQLEAAIATVLQQLEAATSPVKAPPPFPTEIGK</sequence>
<comment type="subcellular location">
    <subcellularLocation>
        <location evidence="1 7">Cytoplasm</location>
    </subcellularLocation>
</comment>
<evidence type="ECO:0000256" key="7">
    <source>
        <dbReference type="PIRNR" id="PIRNR036421"/>
    </source>
</evidence>
<keyword evidence="4 7" id="KW-0645">Protease</keyword>
<dbReference type="PANTHER" id="PTHR43253:SF1">
    <property type="entry name" value="TRICORN PROTEASE HOMOLOG 2-RELATED"/>
    <property type="match status" value="1"/>
</dbReference>
<dbReference type="SUPFAM" id="SSF69304">
    <property type="entry name" value="Tricorn protease N-terminal domain"/>
    <property type="match status" value="1"/>
</dbReference>
<gene>
    <name evidence="11" type="ORF">I603_1556</name>
</gene>
<dbReference type="InterPro" id="IPR036034">
    <property type="entry name" value="PDZ_sf"/>
</dbReference>
<proteinExistence type="inferred from homology"/>
<dbReference type="InterPro" id="IPR015943">
    <property type="entry name" value="WD40/YVTN_repeat-like_dom_sf"/>
</dbReference>
<keyword evidence="3 7" id="KW-0963">Cytoplasm</keyword>
<keyword evidence="5 7" id="KW-0378">Hydrolase</keyword>
<accession>A0A1A7BF45</accession>
<evidence type="ECO:0000313" key="12">
    <source>
        <dbReference type="Proteomes" id="UP000092484"/>
    </source>
</evidence>
<feature type="active site" description="Nucleophile" evidence="8">
    <location>
        <position position="973"/>
    </location>
</feature>
<dbReference type="GO" id="GO:0008236">
    <property type="term" value="F:serine-type peptidase activity"/>
    <property type="evidence" value="ECO:0007669"/>
    <property type="project" value="UniProtKB-UniRule"/>
</dbReference>
<dbReference type="CDD" id="cd07562">
    <property type="entry name" value="Peptidase_S41_TRI"/>
    <property type="match status" value="1"/>
</dbReference>
<dbReference type="PIRSF" id="PIRSF036421">
    <property type="entry name" value="Tricorn_protease"/>
    <property type="match status" value="1"/>
</dbReference>
<dbReference type="InterPro" id="IPR005151">
    <property type="entry name" value="Tail-specific_protease"/>
</dbReference>
<dbReference type="Gene3D" id="3.30.750.44">
    <property type="match status" value="1"/>
</dbReference>
<dbReference type="Pfam" id="PF14684">
    <property type="entry name" value="Tricorn_C1"/>
    <property type="match status" value="1"/>
</dbReference>
<evidence type="ECO:0000256" key="8">
    <source>
        <dbReference type="PIRSR" id="PIRSR036421-1"/>
    </source>
</evidence>
<dbReference type="GO" id="GO:0006508">
    <property type="term" value="P:proteolysis"/>
    <property type="evidence" value="ECO:0007669"/>
    <property type="project" value="UniProtKB-UniRule"/>
</dbReference>
<evidence type="ECO:0000256" key="1">
    <source>
        <dbReference type="ARBA" id="ARBA00004496"/>
    </source>
</evidence>
<dbReference type="SUPFAM" id="SSF50156">
    <property type="entry name" value="PDZ domain-like"/>
    <property type="match status" value="1"/>
</dbReference>
<dbReference type="InterPro" id="IPR029045">
    <property type="entry name" value="ClpP/crotonase-like_dom_sf"/>
</dbReference>
<keyword evidence="12" id="KW-1185">Reference proteome</keyword>
<dbReference type="Pfam" id="PF26550">
    <property type="entry name" value="Tricorn_2nd"/>
    <property type="match status" value="1"/>
</dbReference>
<dbReference type="Gene3D" id="3.90.226.10">
    <property type="entry name" value="2-enoyl-CoA Hydratase, Chain A, domain 1"/>
    <property type="match status" value="1"/>
</dbReference>
<comment type="similarity">
    <text evidence="2 7">Belongs to the peptidase S41B family.</text>
</comment>
<dbReference type="SMART" id="SM00245">
    <property type="entry name" value="TSPc"/>
    <property type="match status" value="1"/>
</dbReference>
<dbReference type="GO" id="GO:0005737">
    <property type="term" value="C:cytoplasm"/>
    <property type="evidence" value="ECO:0007669"/>
    <property type="project" value="UniProtKB-SubCell"/>
</dbReference>
<dbReference type="AlphaFoldDB" id="A0A1A7BF45"/>
<dbReference type="EMBL" id="LZYB01000003">
    <property type="protein sequence ID" value="OBV11148.1"/>
    <property type="molecule type" value="Genomic_DNA"/>
</dbReference>
<comment type="function">
    <text evidence="7">Degrades oligopeptides.</text>
</comment>
<dbReference type="InterPro" id="IPR012393">
    <property type="entry name" value="Tricorn_protease"/>
</dbReference>
<dbReference type="InterPro" id="IPR029414">
    <property type="entry name" value="Tricorn_PDZ"/>
</dbReference>
<organism evidence="11 12">
    <name type="scientific">Erythrobacter dokdonensis DSW-74</name>
    <dbReference type="NCBI Taxonomy" id="1300349"/>
    <lineage>
        <taxon>Bacteria</taxon>
        <taxon>Pseudomonadati</taxon>
        <taxon>Pseudomonadota</taxon>
        <taxon>Alphaproteobacteria</taxon>
        <taxon>Sphingomonadales</taxon>
        <taxon>Erythrobacteraceae</taxon>
        <taxon>Erythrobacter/Porphyrobacter group</taxon>
        <taxon>Erythrobacter</taxon>
    </lineage>
</organism>
<evidence type="ECO:0000313" key="11">
    <source>
        <dbReference type="EMBL" id="OBV11148.1"/>
    </source>
</evidence>